<accession>A0A3R7PCU5</accession>
<dbReference type="OrthoDB" id="536979at2759"/>
<evidence type="ECO:0000313" key="4">
    <source>
        <dbReference type="Proteomes" id="UP000283509"/>
    </source>
</evidence>
<protein>
    <recommendedName>
        <fullName evidence="2">YHYH domain-containing protein</fullName>
    </recommendedName>
</protein>
<evidence type="ECO:0000313" key="3">
    <source>
        <dbReference type="EMBL" id="ROT82195.1"/>
    </source>
</evidence>
<reference evidence="3 4" key="1">
    <citation type="submission" date="2018-04" db="EMBL/GenBank/DDBJ databases">
        <authorList>
            <person name="Zhang X."/>
            <person name="Yuan J."/>
            <person name="Li F."/>
            <person name="Xiang J."/>
        </authorList>
    </citation>
    <scope>NUCLEOTIDE SEQUENCE [LARGE SCALE GENOMIC DNA]</scope>
    <source>
        <tissue evidence="3">Muscle</tissue>
    </source>
</reference>
<evidence type="ECO:0000256" key="1">
    <source>
        <dbReference type="SAM" id="MobiDB-lite"/>
    </source>
</evidence>
<proteinExistence type="predicted"/>
<dbReference type="Proteomes" id="UP000283509">
    <property type="component" value="Unassembled WGS sequence"/>
</dbReference>
<dbReference type="EMBL" id="QCYY01000862">
    <property type="protein sequence ID" value="ROT82195.1"/>
    <property type="molecule type" value="Genomic_DNA"/>
</dbReference>
<feature type="domain" description="YHYH" evidence="2">
    <location>
        <begin position="113"/>
        <end position="270"/>
    </location>
</feature>
<reference evidence="3 4" key="2">
    <citation type="submission" date="2019-01" db="EMBL/GenBank/DDBJ databases">
        <title>The decoding of complex shrimp genome reveals the adaptation for benthos swimmer, frequently molting mechanism and breeding impact on genome.</title>
        <authorList>
            <person name="Sun Y."/>
            <person name="Gao Y."/>
            <person name="Yu Y."/>
        </authorList>
    </citation>
    <scope>NUCLEOTIDE SEQUENCE [LARGE SCALE GENOMIC DNA]</scope>
    <source>
        <tissue evidence="3">Muscle</tissue>
    </source>
</reference>
<gene>
    <name evidence="3" type="ORF">C7M84_024640</name>
</gene>
<sequence>MIKIPAKTPNVKQTTKRSAAPPFARHNRQLSTSFLILQELIEMALQQAKMNECKSPGYTCSDEECGTGLVSVFREEVDGEYRILITNGIPDHDYSTGATRPNPNEVCRHPSYMKVPLNPTKGSFTPSGMGPVGIALSGGFFYNHLSTPMGDVAAVVEAESFDSCSGHADPQCRYHYHKVPNCLNPDRPCELVGYMMDGFPVYSYCDVDGVRLTSCYKKVSGDGSMQEHFEYQPDEDCQLDEANGYPFEDGRGYGYVFSENYPFVMRGFMGSNITSICEVY</sequence>
<feature type="region of interest" description="Disordered" evidence="1">
    <location>
        <begin position="1"/>
        <end position="24"/>
    </location>
</feature>
<dbReference type="InterPro" id="IPR025924">
    <property type="entry name" value="YHYH_dom"/>
</dbReference>
<evidence type="ECO:0000259" key="2">
    <source>
        <dbReference type="Pfam" id="PF14240"/>
    </source>
</evidence>
<name>A0A3R7PCU5_PENVA</name>
<organism evidence="3 4">
    <name type="scientific">Penaeus vannamei</name>
    <name type="common">Whiteleg shrimp</name>
    <name type="synonym">Litopenaeus vannamei</name>
    <dbReference type="NCBI Taxonomy" id="6689"/>
    <lineage>
        <taxon>Eukaryota</taxon>
        <taxon>Metazoa</taxon>
        <taxon>Ecdysozoa</taxon>
        <taxon>Arthropoda</taxon>
        <taxon>Crustacea</taxon>
        <taxon>Multicrustacea</taxon>
        <taxon>Malacostraca</taxon>
        <taxon>Eumalacostraca</taxon>
        <taxon>Eucarida</taxon>
        <taxon>Decapoda</taxon>
        <taxon>Dendrobranchiata</taxon>
        <taxon>Penaeoidea</taxon>
        <taxon>Penaeidae</taxon>
        <taxon>Penaeus</taxon>
    </lineage>
</organism>
<keyword evidence="4" id="KW-1185">Reference proteome</keyword>
<comment type="caution">
    <text evidence="3">The sequence shown here is derived from an EMBL/GenBank/DDBJ whole genome shotgun (WGS) entry which is preliminary data.</text>
</comment>
<dbReference type="AlphaFoldDB" id="A0A3R7PCU5"/>
<dbReference type="Pfam" id="PF14240">
    <property type="entry name" value="YHYH"/>
    <property type="match status" value="1"/>
</dbReference>